<dbReference type="EMBL" id="OE184014">
    <property type="protein sequence ID" value="CAD7576242.1"/>
    <property type="molecule type" value="Genomic_DNA"/>
</dbReference>
<proteinExistence type="predicted"/>
<dbReference type="AlphaFoldDB" id="A0A7R9PB07"/>
<sequence length="155" mass="16778">MTPGHGNRTEPKLANALVVLSSTGEDGEIEVRISVGFNNSSSKLWWGSPTRKDVAQCGGGRLPSLISGDREAFPTICGLEETARHCKNLVTEQGRISLQTRGRCRISTKRNHVTGHVMEGKTNVVPERTGDEGKGDKTSDAGYDLEKGGREMILE</sequence>
<gene>
    <name evidence="2" type="ORF">TCMB3V08_LOCUS8814</name>
</gene>
<accession>A0A7R9PB07</accession>
<organism evidence="2">
    <name type="scientific">Timema californicum</name>
    <name type="common">California timema</name>
    <name type="synonym">Walking stick</name>
    <dbReference type="NCBI Taxonomy" id="61474"/>
    <lineage>
        <taxon>Eukaryota</taxon>
        <taxon>Metazoa</taxon>
        <taxon>Ecdysozoa</taxon>
        <taxon>Arthropoda</taxon>
        <taxon>Hexapoda</taxon>
        <taxon>Insecta</taxon>
        <taxon>Pterygota</taxon>
        <taxon>Neoptera</taxon>
        <taxon>Polyneoptera</taxon>
        <taxon>Phasmatodea</taxon>
        <taxon>Timematodea</taxon>
        <taxon>Timematoidea</taxon>
        <taxon>Timematidae</taxon>
        <taxon>Timema</taxon>
    </lineage>
</organism>
<feature type="compositionally biased region" description="Basic and acidic residues" evidence="1">
    <location>
        <begin position="128"/>
        <end position="155"/>
    </location>
</feature>
<reference evidence="2" key="1">
    <citation type="submission" date="2020-11" db="EMBL/GenBank/DDBJ databases">
        <authorList>
            <person name="Tran Van P."/>
        </authorList>
    </citation>
    <scope>NUCLEOTIDE SEQUENCE</scope>
</reference>
<evidence type="ECO:0000256" key="1">
    <source>
        <dbReference type="SAM" id="MobiDB-lite"/>
    </source>
</evidence>
<feature type="region of interest" description="Disordered" evidence="1">
    <location>
        <begin position="125"/>
        <end position="155"/>
    </location>
</feature>
<protein>
    <submittedName>
        <fullName evidence="2">(California timema) hypothetical protein</fullName>
    </submittedName>
</protein>
<evidence type="ECO:0000313" key="2">
    <source>
        <dbReference type="EMBL" id="CAD7576242.1"/>
    </source>
</evidence>
<name>A0A7R9PB07_TIMCA</name>